<evidence type="ECO:0000313" key="1">
    <source>
        <dbReference type="EMBL" id="RFT29066.1"/>
    </source>
</evidence>
<accession>A0A2I1KMX1</accession>
<comment type="caution">
    <text evidence="1">The sequence shown here is derived from an EMBL/GenBank/DDBJ whole genome shotgun (WGS) entry which is preliminary data.</text>
</comment>
<dbReference type="Proteomes" id="UP000258379">
    <property type="component" value="Unassembled WGS sequence"/>
</dbReference>
<name>A0A2I1KMX1_GARVA</name>
<dbReference type="EMBL" id="NNRU01000003">
    <property type="protein sequence ID" value="RFT29066.1"/>
    <property type="molecule type" value="Genomic_DNA"/>
</dbReference>
<dbReference type="AlphaFoldDB" id="A0A2I1KMX1"/>
<sequence>MKIIKNCMLKASTFRVIGFKHQPNYFIVFLRKIAICEELCLIFSQFAHNHIDLAIGGR</sequence>
<organism evidence="1 2">
    <name type="scientific">Gardnerella vaginalis</name>
    <dbReference type="NCBI Taxonomy" id="2702"/>
    <lineage>
        <taxon>Bacteria</taxon>
        <taxon>Bacillati</taxon>
        <taxon>Actinomycetota</taxon>
        <taxon>Actinomycetes</taxon>
        <taxon>Bifidobacteriales</taxon>
        <taxon>Bifidobacteriaceae</taxon>
        <taxon>Gardnerella</taxon>
    </lineage>
</organism>
<gene>
    <name evidence="1" type="ORF">CG405_04755</name>
</gene>
<proteinExistence type="predicted"/>
<protein>
    <submittedName>
        <fullName evidence="1">Uncharacterized protein</fullName>
    </submittedName>
</protein>
<evidence type="ECO:0000313" key="2">
    <source>
        <dbReference type="Proteomes" id="UP000258379"/>
    </source>
</evidence>
<reference evidence="1 2" key="1">
    <citation type="submission" date="2017-07" db="EMBL/GenBank/DDBJ databases">
        <title>A comparative genomics approach to explaining the enigmatic role of Gardnerella vaginalis in the vaginal microbiome.</title>
        <authorList>
            <person name="Vancuren S.J."/>
            <person name="Hill J.E."/>
        </authorList>
    </citation>
    <scope>NUCLEOTIDE SEQUENCE [LARGE SCALE GENOMIC DNA]</scope>
    <source>
        <strain evidence="1 2">WP023</strain>
    </source>
</reference>